<proteinExistence type="evidence at transcript level"/>
<dbReference type="AlphaFoldDB" id="C1LFR9"/>
<feature type="signal peptide" evidence="1">
    <location>
        <begin position="1"/>
        <end position="17"/>
    </location>
</feature>
<reference evidence="2" key="2">
    <citation type="submission" date="2009-03" db="EMBL/GenBank/DDBJ databases">
        <authorList>
            <person name="Gang L."/>
        </authorList>
    </citation>
    <scope>NUCLEOTIDE SEQUENCE</scope>
    <source>
        <strain evidence="2">Anhui</strain>
    </source>
</reference>
<reference evidence="2" key="1">
    <citation type="journal article" date="2009" name="Nature">
        <title>The Schistosoma japonicum genome reveals features of host-parasite interplay.</title>
        <authorList>
            <person name="Liu F."/>
            <person name="Zhou Y."/>
            <person name="Wang Z.Q."/>
            <person name="Lu G."/>
            <person name="Zheng H."/>
            <person name="Brindley P.J."/>
            <person name="McManus D.P."/>
            <person name="Blair D."/>
            <person name="Zhang Q.H."/>
            <person name="Zhong Y."/>
            <person name="Wang S."/>
            <person name="Han Z.G."/>
            <person name="Chen Z."/>
        </authorList>
    </citation>
    <scope>NUCLEOTIDE SEQUENCE</scope>
    <source>
        <strain evidence="2">Anhui</strain>
    </source>
</reference>
<accession>C1LFR9</accession>
<evidence type="ECO:0000313" key="2">
    <source>
        <dbReference type="EMBL" id="CAX73547.1"/>
    </source>
</evidence>
<sequence>MLFKLILLLFSISILYGHTYVAADKADDKVDNVNNGEVVKKDIDPGVLDDDDDDNDDLLAELKGEAEKMNISDVGNQGGNNVSNPK</sequence>
<organism evidence="2">
    <name type="scientific">Schistosoma japonicum</name>
    <name type="common">Blood fluke</name>
    <dbReference type="NCBI Taxonomy" id="6182"/>
    <lineage>
        <taxon>Eukaryota</taxon>
        <taxon>Metazoa</taxon>
        <taxon>Spiralia</taxon>
        <taxon>Lophotrochozoa</taxon>
        <taxon>Platyhelminthes</taxon>
        <taxon>Trematoda</taxon>
        <taxon>Digenea</taxon>
        <taxon>Strigeidida</taxon>
        <taxon>Schistosomatoidea</taxon>
        <taxon>Schistosomatidae</taxon>
        <taxon>Schistosoma</taxon>
    </lineage>
</organism>
<dbReference type="EMBL" id="FN317818">
    <property type="protein sequence ID" value="CAX73547.1"/>
    <property type="molecule type" value="mRNA"/>
</dbReference>
<evidence type="ECO:0000256" key="1">
    <source>
        <dbReference type="SAM" id="SignalP"/>
    </source>
</evidence>
<feature type="chain" id="PRO_5002911622" evidence="1">
    <location>
        <begin position="18"/>
        <end position="86"/>
    </location>
</feature>
<protein>
    <submittedName>
        <fullName evidence="2">Hypotheticial protein</fullName>
    </submittedName>
</protein>
<keyword evidence="1" id="KW-0732">Signal</keyword>
<name>C1LFR9_SCHJA</name>